<gene>
    <name evidence="5" type="ORF">LSINAPIS_LOCUS1974</name>
</gene>
<feature type="domain" description="N-acetyltransferase" evidence="4">
    <location>
        <begin position="2"/>
        <end position="74"/>
    </location>
</feature>
<proteinExistence type="inferred from homology"/>
<dbReference type="AlphaFoldDB" id="A0A5E4PRW4"/>
<comment type="similarity">
    <text evidence="1">Belongs to the acetyltransferase family. GNAT subfamily.</text>
</comment>
<evidence type="ECO:0000256" key="1">
    <source>
        <dbReference type="ARBA" id="ARBA00009342"/>
    </source>
</evidence>
<evidence type="ECO:0000259" key="4">
    <source>
        <dbReference type="Pfam" id="PF13302"/>
    </source>
</evidence>
<dbReference type="Gene3D" id="3.40.630.30">
    <property type="match status" value="1"/>
</dbReference>
<organism evidence="5 6">
    <name type="scientific">Leptidea sinapis</name>
    <dbReference type="NCBI Taxonomy" id="189913"/>
    <lineage>
        <taxon>Eukaryota</taxon>
        <taxon>Metazoa</taxon>
        <taxon>Ecdysozoa</taxon>
        <taxon>Arthropoda</taxon>
        <taxon>Hexapoda</taxon>
        <taxon>Insecta</taxon>
        <taxon>Pterygota</taxon>
        <taxon>Neoptera</taxon>
        <taxon>Endopterygota</taxon>
        <taxon>Lepidoptera</taxon>
        <taxon>Glossata</taxon>
        <taxon>Ditrysia</taxon>
        <taxon>Papilionoidea</taxon>
        <taxon>Pieridae</taxon>
        <taxon>Dismorphiinae</taxon>
        <taxon>Leptidea</taxon>
    </lineage>
</organism>
<dbReference type="PANTHER" id="PTHR13256">
    <property type="entry name" value="N-ACETYLTRANSFERASE 9"/>
    <property type="match status" value="1"/>
</dbReference>
<evidence type="ECO:0000256" key="3">
    <source>
        <dbReference type="ARBA" id="ARBA00023315"/>
    </source>
</evidence>
<sequence length="112" mass="12982">MIGDTNIFITDKALAQGEIEIMIAEESARGKKYGWEAVTTMLWFGAKYIKLKRYEAKISMSNTVSIRMFTKLGFIEVSRSNVFQEVTLQKNVSADWVEPLQSLYKWEVKNYK</sequence>
<dbReference type="InterPro" id="IPR016181">
    <property type="entry name" value="Acyl_CoA_acyltransferase"/>
</dbReference>
<name>A0A5E4PRW4_9NEOP</name>
<dbReference type="Pfam" id="PF13302">
    <property type="entry name" value="Acetyltransf_3"/>
    <property type="match status" value="1"/>
</dbReference>
<dbReference type="PANTHER" id="PTHR13256:SF16">
    <property type="entry name" value="ALPHA_BETA-TUBULIN-N-ACETYLTRANSFERASE 9"/>
    <property type="match status" value="1"/>
</dbReference>
<dbReference type="Proteomes" id="UP000324832">
    <property type="component" value="Unassembled WGS sequence"/>
</dbReference>
<dbReference type="SUPFAM" id="SSF55729">
    <property type="entry name" value="Acyl-CoA N-acyltransferases (Nat)"/>
    <property type="match status" value="1"/>
</dbReference>
<evidence type="ECO:0000256" key="2">
    <source>
        <dbReference type="ARBA" id="ARBA00022679"/>
    </source>
</evidence>
<dbReference type="GO" id="GO:0008080">
    <property type="term" value="F:N-acetyltransferase activity"/>
    <property type="evidence" value="ECO:0007669"/>
    <property type="project" value="InterPro"/>
</dbReference>
<evidence type="ECO:0000313" key="5">
    <source>
        <dbReference type="EMBL" id="VVC88653.1"/>
    </source>
</evidence>
<dbReference type="InterPro" id="IPR039135">
    <property type="entry name" value="NAT9-like"/>
</dbReference>
<keyword evidence="6" id="KW-1185">Reference proteome</keyword>
<dbReference type="EMBL" id="FZQP02000371">
    <property type="protein sequence ID" value="VVC88653.1"/>
    <property type="molecule type" value="Genomic_DNA"/>
</dbReference>
<dbReference type="InterPro" id="IPR000182">
    <property type="entry name" value="GNAT_dom"/>
</dbReference>
<protein>
    <recommendedName>
        <fullName evidence="4">N-acetyltransferase domain-containing protein</fullName>
    </recommendedName>
</protein>
<keyword evidence="2" id="KW-0808">Transferase</keyword>
<reference evidence="5 6" key="1">
    <citation type="submission" date="2017-07" db="EMBL/GenBank/DDBJ databases">
        <authorList>
            <person name="Talla V."/>
            <person name="Backstrom N."/>
        </authorList>
    </citation>
    <scope>NUCLEOTIDE SEQUENCE [LARGE SCALE GENOMIC DNA]</scope>
</reference>
<keyword evidence="3" id="KW-0012">Acyltransferase</keyword>
<accession>A0A5E4PRW4</accession>
<evidence type="ECO:0000313" key="6">
    <source>
        <dbReference type="Proteomes" id="UP000324832"/>
    </source>
</evidence>